<evidence type="ECO:0000256" key="1">
    <source>
        <dbReference type="SAM" id="MobiDB-lite"/>
    </source>
</evidence>
<gene>
    <name evidence="2" type="ORF">M4438_21610</name>
</gene>
<dbReference type="Proteomes" id="UP001202052">
    <property type="component" value="Unassembled WGS sequence"/>
</dbReference>
<comment type="caution">
    <text evidence="2">The sequence shown here is derived from an EMBL/GenBank/DDBJ whole genome shotgun (WGS) entry which is preliminary data.</text>
</comment>
<dbReference type="EMBL" id="JAMCCK010000031">
    <property type="protein sequence ID" value="MCL3996073.1"/>
    <property type="molecule type" value="Genomic_DNA"/>
</dbReference>
<protein>
    <submittedName>
        <fullName evidence="2">Uncharacterized protein</fullName>
    </submittedName>
</protein>
<feature type="region of interest" description="Disordered" evidence="1">
    <location>
        <begin position="21"/>
        <end position="65"/>
    </location>
</feature>
<keyword evidence="3" id="KW-1185">Reference proteome</keyword>
<proteinExistence type="predicted"/>
<name>A0ABT0NZF6_9ACTN</name>
<evidence type="ECO:0000313" key="2">
    <source>
        <dbReference type="EMBL" id="MCL3996073.1"/>
    </source>
</evidence>
<evidence type="ECO:0000313" key="3">
    <source>
        <dbReference type="Proteomes" id="UP001202052"/>
    </source>
</evidence>
<dbReference type="RefSeq" id="WP_249491260.1">
    <property type="nucleotide sequence ID" value="NZ_JAMCCK010000031.1"/>
</dbReference>
<sequence length="65" mass="6818">MGIIASVRTATAEAHRVLAVPHRDIGPGAGAEKGVAPGTPHPNSSHTEHEQPVNEPFPAKFVMRS</sequence>
<organism evidence="2 3">
    <name type="scientific">Streptomyces lavenduligriseus</name>
    <dbReference type="NCBI Taxonomy" id="67315"/>
    <lineage>
        <taxon>Bacteria</taxon>
        <taxon>Bacillati</taxon>
        <taxon>Actinomycetota</taxon>
        <taxon>Actinomycetes</taxon>
        <taxon>Kitasatosporales</taxon>
        <taxon>Streptomycetaceae</taxon>
        <taxon>Streptomyces</taxon>
    </lineage>
</organism>
<accession>A0ABT0NZF6</accession>
<reference evidence="2 3" key="1">
    <citation type="submission" date="2022-05" db="EMBL/GenBank/DDBJ databases">
        <title>Genome Resource of Streptomyces lavenduligriseus GA1-1, a Strain with Broad-Spectrum Antifungal Activity against Phytopathogenic Fungi.</title>
        <authorList>
            <person name="Qi D."/>
        </authorList>
    </citation>
    <scope>NUCLEOTIDE SEQUENCE [LARGE SCALE GENOMIC DNA]</scope>
    <source>
        <strain evidence="2 3">GA1-1</strain>
    </source>
</reference>